<feature type="domain" description="Phosphatidic acid phosphatase type 2/haloperoxidase" evidence="8">
    <location>
        <begin position="51"/>
        <end position="157"/>
    </location>
</feature>
<evidence type="ECO:0000313" key="10">
    <source>
        <dbReference type="Proteomes" id="UP000256541"/>
    </source>
</evidence>
<dbReference type="Pfam" id="PF01569">
    <property type="entry name" value="PAP2"/>
    <property type="match status" value="1"/>
</dbReference>
<dbReference type="InterPro" id="IPR000326">
    <property type="entry name" value="PAP2/HPO"/>
</dbReference>
<dbReference type="GO" id="GO:0016787">
    <property type="term" value="F:hydrolase activity"/>
    <property type="evidence" value="ECO:0007669"/>
    <property type="project" value="UniProtKB-KW"/>
</dbReference>
<dbReference type="Gene3D" id="1.20.144.10">
    <property type="entry name" value="Phosphatidic acid phosphatase type 2/haloperoxidase"/>
    <property type="match status" value="1"/>
</dbReference>
<evidence type="ECO:0000256" key="3">
    <source>
        <dbReference type="ARBA" id="ARBA00022692"/>
    </source>
</evidence>
<dbReference type="OrthoDB" id="4333485at2"/>
<accession>A0A3E0VRA6</accession>
<proteinExistence type="predicted"/>
<dbReference type="PANTHER" id="PTHR14969">
    <property type="entry name" value="SPHINGOSINE-1-PHOSPHATE PHOSPHOHYDROLASE"/>
    <property type="match status" value="1"/>
</dbReference>
<evidence type="ECO:0000256" key="6">
    <source>
        <dbReference type="ARBA" id="ARBA00023136"/>
    </source>
</evidence>
<reference evidence="9 10" key="1">
    <citation type="submission" date="2017-04" db="EMBL/GenBank/DDBJ databases">
        <title>Comparative genome analysis of Subtercola boreus.</title>
        <authorList>
            <person name="Cho Y.-J."/>
            <person name="Cho A."/>
            <person name="Kim O.-S."/>
            <person name="Lee J.-I."/>
        </authorList>
    </citation>
    <scope>NUCLEOTIDE SEQUENCE [LARGE SCALE GENOMIC DNA]</scope>
    <source>
        <strain evidence="9 10">P27479</strain>
    </source>
</reference>
<dbReference type="AlphaFoldDB" id="A0A3E0VRA6"/>
<comment type="caution">
    <text evidence="9">The sequence shown here is derived from an EMBL/GenBank/DDBJ whole genome shotgun (WGS) entry which is preliminary data.</text>
</comment>
<keyword evidence="2" id="KW-1003">Cell membrane</keyword>
<feature type="transmembrane region" description="Helical" evidence="7">
    <location>
        <begin position="21"/>
        <end position="41"/>
    </location>
</feature>
<evidence type="ECO:0000313" key="9">
    <source>
        <dbReference type="EMBL" id="RFA12406.1"/>
    </source>
</evidence>
<evidence type="ECO:0000256" key="4">
    <source>
        <dbReference type="ARBA" id="ARBA00022801"/>
    </source>
</evidence>
<keyword evidence="4" id="KW-0378">Hydrolase</keyword>
<feature type="transmembrane region" description="Helical" evidence="7">
    <location>
        <begin position="106"/>
        <end position="130"/>
    </location>
</feature>
<evidence type="ECO:0000256" key="5">
    <source>
        <dbReference type="ARBA" id="ARBA00022989"/>
    </source>
</evidence>
<feature type="transmembrane region" description="Helical" evidence="7">
    <location>
        <begin position="142"/>
        <end position="165"/>
    </location>
</feature>
<dbReference type="PANTHER" id="PTHR14969:SF62">
    <property type="entry name" value="DECAPRENYLPHOSPHORYL-5-PHOSPHORIBOSE PHOSPHATASE RV3807C-RELATED"/>
    <property type="match status" value="1"/>
</dbReference>
<dbReference type="SMART" id="SM00014">
    <property type="entry name" value="acidPPc"/>
    <property type="match status" value="1"/>
</dbReference>
<keyword evidence="6 7" id="KW-0472">Membrane</keyword>
<gene>
    <name evidence="9" type="ORF">B7R22_15955</name>
</gene>
<dbReference type="Proteomes" id="UP000256541">
    <property type="component" value="Unassembled WGS sequence"/>
</dbReference>
<dbReference type="InterPro" id="IPR036938">
    <property type="entry name" value="PAP2/HPO_sf"/>
</dbReference>
<sequence>MFIVGVQRLPAARALVPLGRALSLIGEHAAGWILVGLVGAVVDSARWQAWLGGVVAVVLAHGLSIAVKRVVRRPRPGSDASVTVYASAPSKLSFPSSHAASTMAAAVVYTALVPVLWPVALVLVVLMGASRVLLGMHFVTDVLAGFALGLLVGVPAALIITSLPVG</sequence>
<keyword evidence="3 7" id="KW-0812">Transmembrane</keyword>
<evidence type="ECO:0000259" key="8">
    <source>
        <dbReference type="SMART" id="SM00014"/>
    </source>
</evidence>
<comment type="subcellular location">
    <subcellularLocation>
        <location evidence="1">Cell membrane</location>
        <topology evidence="1">Multi-pass membrane protein</topology>
    </subcellularLocation>
</comment>
<evidence type="ECO:0000256" key="7">
    <source>
        <dbReference type="SAM" id="Phobius"/>
    </source>
</evidence>
<keyword evidence="5 7" id="KW-1133">Transmembrane helix</keyword>
<protein>
    <recommendedName>
        <fullName evidence="8">Phosphatidic acid phosphatase type 2/haloperoxidase domain-containing protein</fullName>
    </recommendedName>
</protein>
<name>A0A3E0VRA6_9MICO</name>
<feature type="transmembrane region" description="Helical" evidence="7">
    <location>
        <begin position="47"/>
        <end position="67"/>
    </location>
</feature>
<evidence type="ECO:0000256" key="1">
    <source>
        <dbReference type="ARBA" id="ARBA00004651"/>
    </source>
</evidence>
<dbReference type="EMBL" id="NBXB01000042">
    <property type="protein sequence ID" value="RFA12406.1"/>
    <property type="molecule type" value="Genomic_DNA"/>
</dbReference>
<dbReference type="GO" id="GO:0005886">
    <property type="term" value="C:plasma membrane"/>
    <property type="evidence" value="ECO:0007669"/>
    <property type="project" value="UniProtKB-SubCell"/>
</dbReference>
<organism evidence="9 10">
    <name type="scientific">Subtercola boreus</name>
    <dbReference type="NCBI Taxonomy" id="120213"/>
    <lineage>
        <taxon>Bacteria</taxon>
        <taxon>Bacillati</taxon>
        <taxon>Actinomycetota</taxon>
        <taxon>Actinomycetes</taxon>
        <taxon>Micrococcales</taxon>
        <taxon>Microbacteriaceae</taxon>
        <taxon>Subtercola</taxon>
    </lineage>
</organism>
<evidence type="ECO:0000256" key="2">
    <source>
        <dbReference type="ARBA" id="ARBA00022475"/>
    </source>
</evidence>
<dbReference type="SUPFAM" id="SSF48317">
    <property type="entry name" value="Acid phosphatase/Vanadium-dependent haloperoxidase"/>
    <property type="match status" value="1"/>
</dbReference>